<feature type="signal peptide" evidence="2">
    <location>
        <begin position="1"/>
        <end position="17"/>
    </location>
</feature>
<dbReference type="AlphaFoldDB" id="A0A5K1VKQ6"/>
<keyword evidence="1" id="KW-0812">Transmembrane</keyword>
<evidence type="ECO:0000313" key="4">
    <source>
        <dbReference type="Proteomes" id="UP000078387"/>
    </source>
</evidence>
<evidence type="ECO:0000256" key="2">
    <source>
        <dbReference type="SAM" id="SignalP"/>
    </source>
</evidence>
<feature type="transmembrane region" description="Helical" evidence="1">
    <location>
        <begin position="637"/>
        <end position="660"/>
    </location>
</feature>
<keyword evidence="2" id="KW-0732">Signal</keyword>
<keyword evidence="1" id="KW-1133">Transmembrane helix</keyword>
<dbReference type="Proteomes" id="UP000078387">
    <property type="component" value="Unassembled WGS sequence"/>
</dbReference>
<dbReference type="VEuPathDB" id="AmoebaDB:EHI5A_078650"/>
<evidence type="ECO:0000256" key="1">
    <source>
        <dbReference type="SAM" id="Phobius"/>
    </source>
</evidence>
<evidence type="ECO:0000313" key="3">
    <source>
        <dbReference type="EMBL" id="GAT97955.1"/>
    </source>
</evidence>
<proteinExistence type="predicted"/>
<feature type="chain" id="PRO_5023931242" evidence="2">
    <location>
        <begin position="18"/>
        <end position="688"/>
    </location>
</feature>
<comment type="caution">
    <text evidence="3">The sequence shown here is derived from an EMBL/GenBank/DDBJ whole genome shotgun (WGS) entry which is preliminary data.</text>
</comment>
<dbReference type="VEuPathDB" id="AmoebaDB:EHI7A_047890"/>
<accession>A0A5K1VKQ6</accession>
<dbReference type="OMA" id="CITECII"/>
<dbReference type="VEuPathDB" id="AmoebaDB:EHI8A_047590"/>
<name>A0A5K1VKQ6_ENTHI</name>
<gene>
    <name evidence="3" type="ORF">CL6EHI_090420</name>
</gene>
<dbReference type="EMBL" id="BDEQ01000001">
    <property type="protein sequence ID" value="GAT97955.1"/>
    <property type="molecule type" value="Genomic_DNA"/>
</dbReference>
<organism evidence="3 4">
    <name type="scientific">Entamoeba histolytica</name>
    <dbReference type="NCBI Taxonomy" id="5759"/>
    <lineage>
        <taxon>Eukaryota</taxon>
        <taxon>Amoebozoa</taxon>
        <taxon>Evosea</taxon>
        <taxon>Archamoebae</taxon>
        <taxon>Mastigamoebida</taxon>
        <taxon>Entamoebidae</taxon>
        <taxon>Entamoeba</taxon>
    </lineage>
</organism>
<dbReference type="VEuPathDB" id="AmoebaDB:KM1_088430"/>
<reference evidence="3 4" key="1">
    <citation type="submission" date="2016-05" db="EMBL/GenBank/DDBJ databases">
        <title>First whole genome sequencing of Entamoeba histolytica HM1:IMSS-clone-6.</title>
        <authorList>
            <person name="Mukherjee Avik.K."/>
            <person name="Izumyama S."/>
            <person name="Nakada-Tsukui K."/>
            <person name="Nozaki T."/>
        </authorList>
    </citation>
    <scope>NUCLEOTIDE SEQUENCE [LARGE SCALE GENOMIC DNA]</scope>
    <source>
        <strain evidence="3 4">HM1:IMSS clone 6</strain>
    </source>
</reference>
<dbReference type="VEuPathDB" id="AmoebaDB:EHI_090420"/>
<keyword evidence="1" id="KW-0472">Membrane</keyword>
<protein>
    <submittedName>
        <fullName evidence="3">Uncharacterized protein</fullName>
    </submittedName>
</protein>
<sequence>MILISIFFLCLIPCYLTHECIIKSQLQDIDLSSPNVYIQSEDFTCPQPLVNYTITLQSPSPVTLHHLPSIAFLIIYSEVPVTVVDSFSAFEFHFNSNQHLTIESFIGHVRCQQCSLDIITGILISPSFGEINISGYAIILSPYKIHFTQITNSGTLSIISPYPPQIDSYKGYDYTTFLTPSSIYNPSSGIIPSRSIVSILHPYQNLIISEVINNIFISSSRATIINSLSFHSIFLLNGELRITEPIIVTMFSSSHSKIILDGGKVKSFMVTLNHTTIEVNQPVETFFITHSTIIDSLNVKTYYKSTANLFKVIESNTEIKSINSSLLQLVADSKVAVKIDGTPIITAFKQCHVISNGQRELLLNSTKVKYREEYCPCADCELIIEDSQPVILDFTYARVGGINCITECLIKSNQMITINSLKGKAITVTSNIILDMLIPVDGGKIIFEKEVILFSSLNNRETITVVGNDKFYFKGTTLVGMKMKINHFISFSNSNSVIIEKGSNIELGYNAYIDTLTTTLVFGNIQCRAGTIGCIRISPEGSFVFERESKLGLIVNMSEWNGDPQYLLFSPKTLFTQETKLPQLYLIDNTTNEITKTGRVYIECFGKWIMYKLSSDSYVNCNPFIQEHDELPLLSTFILKFIFFIIFALTIGGVIFFIFGKKKNKFRDDRIELVSNNSPSLIIVESDE</sequence>